<feature type="domain" description="G-protein coupled receptors family 1 profile" evidence="10">
    <location>
        <begin position="1"/>
        <end position="148"/>
    </location>
</feature>
<name>A0A914C822_9BILA</name>
<evidence type="ECO:0000256" key="8">
    <source>
        <dbReference type="SAM" id="MobiDB-lite"/>
    </source>
</evidence>
<proteinExistence type="predicted"/>
<keyword evidence="4" id="KW-0297">G-protein coupled receptor</keyword>
<evidence type="ECO:0000256" key="4">
    <source>
        <dbReference type="ARBA" id="ARBA00023040"/>
    </source>
</evidence>
<evidence type="ECO:0000256" key="7">
    <source>
        <dbReference type="ARBA" id="ARBA00023224"/>
    </source>
</evidence>
<keyword evidence="7" id="KW-0807">Transducer</keyword>
<keyword evidence="5 9" id="KW-0472">Membrane</keyword>
<dbReference type="PANTHER" id="PTHR24235">
    <property type="entry name" value="NEUROPEPTIDE Y RECEPTOR"/>
    <property type="match status" value="1"/>
</dbReference>
<keyword evidence="6" id="KW-0675">Receptor</keyword>
<dbReference type="GO" id="GO:0008188">
    <property type="term" value="F:neuropeptide receptor activity"/>
    <property type="evidence" value="ECO:0007669"/>
    <property type="project" value="TreeGrafter"/>
</dbReference>
<dbReference type="AlphaFoldDB" id="A0A914C822"/>
<evidence type="ECO:0000256" key="5">
    <source>
        <dbReference type="ARBA" id="ARBA00023136"/>
    </source>
</evidence>
<evidence type="ECO:0000256" key="2">
    <source>
        <dbReference type="ARBA" id="ARBA00022692"/>
    </source>
</evidence>
<feature type="region of interest" description="Disordered" evidence="8">
    <location>
        <begin position="290"/>
        <end position="309"/>
    </location>
</feature>
<dbReference type="PRINTS" id="PR00237">
    <property type="entry name" value="GPCRRHODOPSN"/>
</dbReference>
<sequence>MSLREIRPYCGSYCFEEWGPWGAWRRAYGTVVLIMQFIIPFSIIIICYAAISMRLGQSLLLKGKKQDYEWQFKLTDQQKLAMKRRQRTNRMFIAMVVAFSASWIWSVLFNVLRDYEMLPDFFQSQEYIFGILTHCIAMTSTVWNPLLYAMLNLQLRAAFIQLIPKCLKPWLCCKFARTPENSDEIRRRTKITTAAAARNGITRDSYPNERNGCLNSQLPLLPNEMSMYENAETIAEEHSKTTSVKRMKIAFLSIFRSQKQNSKKPLPQTSVVDIPSRESITKATFTRTHMVTTTGGLHTPPSSTYSDSP</sequence>
<feature type="transmembrane region" description="Helical" evidence="9">
    <location>
        <begin position="127"/>
        <end position="151"/>
    </location>
</feature>
<evidence type="ECO:0000256" key="6">
    <source>
        <dbReference type="ARBA" id="ARBA00023170"/>
    </source>
</evidence>
<dbReference type="SUPFAM" id="SSF81321">
    <property type="entry name" value="Family A G protein-coupled receptor-like"/>
    <property type="match status" value="1"/>
</dbReference>
<keyword evidence="11" id="KW-1185">Reference proteome</keyword>
<dbReference type="InterPro" id="IPR017452">
    <property type="entry name" value="GPCR_Rhodpsn_7TM"/>
</dbReference>
<evidence type="ECO:0000256" key="9">
    <source>
        <dbReference type="SAM" id="Phobius"/>
    </source>
</evidence>
<dbReference type="PROSITE" id="PS50262">
    <property type="entry name" value="G_PROTEIN_RECEP_F1_2"/>
    <property type="match status" value="1"/>
</dbReference>
<dbReference type="Pfam" id="PF00001">
    <property type="entry name" value="7tm_1"/>
    <property type="match status" value="1"/>
</dbReference>
<dbReference type="GO" id="GO:0005886">
    <property type="term" value="C:plasma membrane"/>
    <property type="evidence" value="ECO:0007669"/>
    <property type="project" value="TreeGrafter"/>
</dbReference>
<accession>A0A914C822</accession>
<keyword evidence="2 9" id="KW-0812">Transmembrane</keyword>
<feature type="transmembrane region" description="Helical" evidence="9">
    <location>
        <begin position="27"/>
        <end position="51"/>
    </location>
</feature>
<dbReference type="WBParaSite" id="ACRNAN_Path_508.g1930.t1">
    <property type="protein sequence ID" value="ACRNAN_Path_508.g1930.t1"/>
    <property type="gene ID" value="ACRNAN_Path_508.g1930"/>
</dbReference>
<reference evidence="12" key="1">
    <citation type="submission" date="2022-11" db="UniProtKB">
        <authorList>
            <consortium name="WormBaseParasite"/>
        </authorList>
    </citation>
    <scope>IDENTIFICATION</scope>
</reference>
<organism evidence="11 12">
    <name type="scientific">Acrobeloides nanus</name>
    <dbReference type="NCBI Taxonomy" id="290746"/>
    <lineage>
        <taxon>Eukaryota</taxon>
        <taxon>Metazoa</taxon>
        <taxon>Ecdysozoa</taxon>
        <taxon>Nematoda</taxon>
        <taxon>Chromadorea</taxon>
        <taxon>Rhabditida</taxon>
        <taxon>Tylenchina</taxon>
        <taxon>Cephalobomorpha</taxon>
        <taxon>Cephaloboidea</taxon>
        <taxon>Cephalobidae</taxon>
        <taxon>Acrobeloides</taxon>
    </lineage>
</organism>
<protein>
    <submittedName>
        <fullName evidence="12">G-protein coupled receptors family 1 profile domain-containing protein</fullName>
    </submittedName>
</protein>
<comment type="subcellular location">
    <subcellularLocation>
        <location evidence="1">Membrane</location>
        <topology evidence="1">Multi-pass membrane protein</topology>
    </subcellularLocation>
</comment>
<dbReference type="GO" id="GO:0042923">
    <property type="term" value="F:neuropeptide binding"/>
    <property type="evidence" value="ECO:0007669"/>
    <property type="project" value="TreeGrafter"/>
</dbReference>
<keyword evidence="3 9" id="KW-1133">Transmembrane helix</keyword>
<evidence type="ECO:0000256" key="1">
    <source>
        <dbReference type="ARBA" id="ARBA00004141"/>
    </source>
</evidence>
<dbReference type="Proteomes" id="UP000887540">
    <property type="component" value="Unplaced"/>
</dbReference>
<dbReference type="GO" id="GO:0043005">
    <property type="term" value="C:neuron projection"/>
    <property type="evidence" value="ECO:0007669"/>
    <property type="project" value="TreeGrafter"/>
</dbReference>
<dbReference type="Gene3D" id="1.20.1070.10">
    <property type="entry name" value="Rhodopsin 7-helix transmembrane proteins"/>
    <property type="match status" value="1"/>
</dbReference>
<evidence type="ECO:0000256" key="3">
    <source>
        <dbReference type="ARBA" id="ARBA00022989"/>
    </source>
</evidence>
<evidence type="ECO:0000259" key="10">
    <source>
        <dbReference type="PROSITE" id="PS50262"/>
    </source>
</evidence>
<feature type="transmembrane region" description="Helical" evidence="9">
    <location>
        <begin position="92"/>
        <end position="112"/>
    </location>
</feature>
<evidence type="ECO:0000313" key="11">
    <source>
        <dbReference type="Proteomes" id="UP000887540"/>
    </source>
</evidence>
<dbReference type="InterPro" id="IPR000276">
    <property type="entry name" value="GPCR_Rhodpsn"/>
</dbReference>
<evidence type="ECO:0000313" key="12">
    <source>
        <dbReference type="WBParaSite" id="ACRNAN_Path_508.g1930.t1"/>
    </source>
</evidence>
<dbReference type="PANTHER" id="PTHR24235:SF18">
    <property type="entry name" value="G-PROTEIN COUPLED RECEPTORS FAMILY 1 PROFILE DOMAIN-CONTAINING PROTEIN"/>
    <property type="match status" value="1"/>
</dbReference>